<dbReference type="Proteomes" id="UP000186104">
    <property type="component" value="Chromosome"/>
</dbReference>
<evidence type="ECO:0000313" key="2">
    <source>
        <dbReference type="EMBL" id="ANI91251.1"/>
    </source>
</evidence>
<feature type="domain" description="DUF3631" evidence="1">
    <location>
        <begin position="192"/>
        <end position="377"/>
    </location>
</feature>
<dbReference type="KEGG" id="dtm:BJL86_0442"/>
<reference evidence="2 3" key="1">
    <citation type="submission" date="2016-06" db="EMBL/GenBank/DDBJ databases">
        <title>Complete genome sequence of a saline-alkali tolerant type strain Dietzia timorensis ID05-A0528T.</title>
        <authorList>
            <person name="Wu X."/>
        </authorList>
    </citation>
    <scope>NUCLEOTIDE SEQUENCE [LARGE SCALE GENOMIC DNA]</scope>
    <source>
        <strain evidence="2 3">ID05-A0528</strain>
    </source>
</reference>
<dbReference type="OrthoDB" id="3261135at2"/>
<dbReference type="InterPro" id="IPR022081">
    <property type="entry name" value="DUF3631"/>
</dbReference>
<keyword evidence="3" id="KW-1185">Reference proteome</keyword>
<protein>
    <submittedName>
        <fullName evidence="2">Putative 28.9 kDa protein in xis 5'region</fullName>
    </submittedName>
</protein>
<dbReference type="Pfam" id="PF12307">
    <property type="entry name" value="DUF3631"/>
    <property type="match status" value="1"/>
</dbReference>
<sequence>MIAESTRPSTGTPTITGAEILDDIAAWFNHYLALPNDHAAPTVALWAAHTWRVTDFYVSPRLILSSAEPGSGKTRVLELLNLVCHFPRLTISATAPALYRRIAASDDAGKLPPTILFDEVDAIFSKGGSPNHEDLRALLNSGYKRGSTVDRCKGDAKEMAVVEFPVYAPVALAGLAGNMPATITTRAVTIEMRRRGLGEKVAPFRERDAEAEAAPLRDDLAAWMGTIDGLDTARPAMPKGVEDRPAEVWEALLAIADAAGGHWPDTARAACQHFVLDTADPRDTSLGIRLLADIHDILDGRDRIATDVLLNALRNLDEAPWGDLYGKPLTPRRLASELKRYGVRSGSVRLPDGTNRKGYTLDPTAESVGLQDAFNRFLTGVIPHDPK</sequence>
<accession>A0A173LII7</accession>
<dbReference type="RefSeq" id="WP_156515468.1">
    <property type="nucleotide sequence ID" value="NZ_CP015961.1"/>
</dbReference>
<proteinExistence type="predicted"/>
<gene>
    <name evidence="2" type="ORF">BJL86_0442</name>
</gene>
<evidence type="ECO:0000313" key="3">
    <source>
        <dbReference type="Proteomes" id="UP000186104"/>
    </source>
</evidence>
<organism evidence="2 3">
    <name type="scientific">Dietzia timorensis</name>
    <dbReference type="NCBI Taxonomy" id="499555"/>
    <lineage>
        <taxon>Bacteria</taxon>
        <taxon>Bacillati</taxon>
        <taxon>Actinomycetota</taxon>
        <taxon>Actinomycetes</taxon>
        <taxon>Mycobacteriales</taxon>
        <taxon>Dietziaceae</taxon>
        <taxon>Dietzia</taxon>
    </lineage>
</organism>
<evidence type="ECO:0000259" key="1">
    <source>
        <dbReference type="Pfam" id="PF12307"/>
    </source>
</evidence>
<dbReference type="EMBL" id="CP015961">
    <property type="protein sequence ID" value="ANI91251.1"/>
    <property type="molecule type" value="Genomic_DNA"/>
</dbReference>
<dbReference type="STRING" id="499555.BJL86_0442"/>
<name>A0A173LII7_9ACTN</name>
<dbReference type="AlphaFoldDB" id="A0A173LII7"/>